<dbReference type="GO" id="GO:0005789">
    <property type="term" value="C:endoplasmic reticulum membrane"/>
    <property type="evidence" value="ECO:0007669"/>
    <property type="project" value="InterPro"/>
</dbReference>
<evidence type="ECO:0000256" key="3">
    <source>
        <dbReference type="ARBA" id="ARBA00022691"/>
    </source>
</evidence>
<comment type="cofactor">
    <cofactor evidence="1">
        <name>[4Fe-4S] cluster</name>
        <dbReference type="ChEBI" id="CHEBI:49883"/>
    </cofactor>
</comment>
<accession>A0A7I8V6J1</accession>
<dbReference type="Pfam" id="PF04055">
    <property type="entry name" value="Radical_SAM"/>
    <property type="match status" value="1"/>
</dbReference>
<dbReference type="GO" id="GO:0005811">
    <property type="term" value="C:lipid droplet"/>
    <property type="evidence" value="ECO:0007669"/>
    <property type="project" value="InterPro"/>
</dbReference>
<dbReference type="NCBIfam" id="TIGR04278">
    <property type="entry name" value="viperin"/>
    <property type="match status" value="1"/>
</dbReference>
<dbReference type="PANTHER" id="PTHR21339:SF0">
    <property type="entry name" value="S-ADENOSYLMETHIONINE-DEPENDENT NUCLEOTIDE DEHYDRATASE RSAD2"/>
    <property type="match status" value="1"/>
</dbReference>
<evidence type="ECO:0000256" key="5">
    <source>
        <dbReference type="ARBA" id="ARBA00023004"/>
    </source>
</evidence>
<evidence type="ECO:0000259" key="8">
    <source>
        <dbReference type="PROSITE" id="PS51918"/>
    </source>
</evidence>
<evidence type="ECO:0000256" key="7">
    <source>
        <dbReference type="ARBA" id="ARBA00023118"/>
    </source>
</evidence>
<dbReference type="GO" id="GO:0051607">
    <property type="term" value="P:defense response to virus"/>
    <property type="evidence" value="ECO:0007669"/>
    <property type="project" value="UniProtKB-KW"/>
</dbReference>
<proteinExistence type="predicted"/>
<dbReference type="PANTHER" id="PTHR21339">
    <property type="entry name" value="RADICAL S-ADENOSYL METHIONINE DOMAIN-CONTAINING PROTEIN 2"/>
    <property type="match status" value="1"/>
</dbReference>
<dbReference type="PROSITE" id="PS51918">
    <property type="entry name" value="RADICAL_SAM"/>
    <property type="match status" value="1"/>
</dbReference>
<evidence type="ECO:0000256" key="6">
    <source>
        <dbReference type="ARBA" id="ARBA00023014"/>
    </source>
</evidence>
<name>A0A7I8V6J1_9ANNE</name>
<gene>
    <name evidence="9" type="ORF">DGYR_LOCUS1158</name>
</gene>
<dbReference type="GO" id="GO:0046872">
    <property type="term" value="F:metal ion binding"/>
    <property type="evidence" value="ECO:0007669"/>
    <property type="project" value="UniProtKB-KW"/>
</dbReference>
<evidence type="ECO:0000256" key="4">
    <source>
        <dbReference type="ARBA" id="ARBA00022723"/>
    </source>
</evidence>
<dbReference type="GO" id="GO:0051539">
    <property type="term" value="F:4 iron, 4 sulfur cluster binding"/>
    <property type="evidence" value="ECO:0007669"/>
    <property type="project" value="UniProtKB-KW"/>
</dbReference>
<feature type="domain" description="Radical SAM core" evidence="8">
    <location>
        <begin position="1"/>
        <end position="179"/>
    </location>
</feature>
<sequence length="249" mass="28628">MLTDEGMEKINFSGGEPFLKDKGKYLGDLVKFCKSDLKVPSVTIVSNGSLITEEWFQEYGYFLDILAISCDSFNPETNDKIGRRAGKKSHLDSLRKVREWCIQYGVAFKINTVVNTYNKDEDMTEEISVLNPVRWKVFQCLIIDGENAGQDALRNAEKFVLSHQEFEEFLKRHSSVKCLVPENNDAMRSSYLILDEYMRFLDGAKKTPGKSLLDVGVQNAINHSDFDEKMFFKRGGKYIWSKADLKLEW</sequence>
<keyword evidence="7" id="KW-0051">Antiviral defense</keyword>
<evidence type="ECO:0000256" key="1">
    <source>
        <dbReference type="ARBA" id="ARBA00001966"/>
    </source>
</evidence>
<evidence type="ECO:0000313" key="9">
    <source>
        <dbReference type="EMBL" id="CAD5111934.1"/>
    </source>
</evidence>
<keyword evidence="5" id="KW-0408">Iron</keyword>
<dbReference type="InterPro" id="IPR051196">
    <property type="entry name" value="RSAD2/Viperin_antiviral"/>
</dbReference>
<dbReference type="InterPro" id="IPR058240">
    <property type="entry name" value="rSAM_sf"/>
</dbReference>
<dbReference type="SUPFAM" id="SSF102114">
    <property type="entry name" value="Radical SAM enzymes"/>
    <property type="match status" value="1"/>
</dbReference>
<dbReference type="InterPro" id="IPR013785">
    <property type="entry name" value="Aldolase_TIM"/>
</dbReference>
<keyword evidence="4" id="KW-0479">Metal-binding</keyword>
<keyword evidence="10" id="KW-1185">Reference proteome</keyword>
<evidence type="ECO:0000313" key="10">
    <source>
        <dbReference type="Proteomes" id="UP000549394"/>
    </source>
</evidence>
<dbReference type="InterPro" id="IPR026372">
    <property type="entry name" value="RSAD2"/>
</dbReference>
<dbReference type="CDD" id="cd01335">
    <property type="entry name" value="Radical_SAM"/>
    <property type="match status" value="1"/>
</dbReference>
<dbReference type="Gene3D" id="3.20.20.70">
    <property type="entry name" value="Aldolase class I"/>
    <property type="match status" value="1"/>
</dbReference>
<dbReference type="InterPro" id="IPR007197">
    <property type="entry name" value="rSAM"/>
</dbReference>
<dbReference type="NCBIfam" id="NF038283">
    <property type="entry name" value="viperin_w_prok"/>
    <property type="match status" value="1"/>
</dbReference>
<reference evidence="9 10" key="1">
    <citation type="submission" date="2020-08" db="EMBL/GenBank/DDBJ databases">
        <authorList>
            <person name="Hejnol A."/>
        </authorList>
    </citation>
    <scope>NUCLEOTIDE SEQUENCE [LARGE SCALE GENOMIC DNA]</scope>
</reference>
<keyword evidence="3" id="KW-0949">S-adenosyl-L-methionine</keyword>
<keyword evidence="2" id="KW-0004">4Fe-4S</keyword>
<dbReference type="EMBL" id="CAJFCJ010000002">
    <property type="protein sequence ID" value="CAD5111934.1"/>
    <property type="molecule type" value="Genomic_DNA"/>
</dbReference>
<dbReference type="GO" id="GO:0003824">
    <property type="term" value="F:catalytic activity"/>
    <property type="evidence" value="ECO:0007669"/>
    <property type="project" value="InterPro"/>
</dbReference>
<organism evidence="9 10">
    <name type="scientific">Dimorphilus gyrociliatus</name>
    <dbReference type="NCBI Taxonomy" id="2664684"/>
    <lineage>
        <taxon>Eukaryota</taxon>
        <taxon>Metazoa</taxon>
        <taxon>Spiralia</taxon>
        <taxon>Lophotrochozoa</taxon>
        <taxon>Annelida</taxon>
        <taxon>Polychaeta</taxon>
        <taxon>Polychaeta incertae sedis</taxon>
        <taxon>Dinophilidae</taxon>
        <taxon>Dimorphilus</taxon>
    </lineage>
</organism>
<protein>
    <submittedName>
        <fullName evidence="9">DgyrCDS1196</fullName>
    </submittedName>
</protein>
<comment type="caution">
    <text evidence="9">The sequence shown here is derived from an EMBL/GenBank/DDBJ whole genome shotgun (WGS) entry which is preliminary data.</text>
</comment>
<keyword evidence="6" id="KW-0411">Iron-sulfur</keyword>
<evidence type="ECO:0000256" key="2">
    <source>
        <dbReference type="ARBA" id="ARBA00022485"/>
    </source>
</evidence>
<dbReference type="AlphaFoldDB" id="A0A7I8V6J1"/>
<dbReference type="Proteomes" id="UP000549394">
    <property type="component" value="Unassembled WGS sequence"/>
</dbReference>
<dbReference type="OrthoDB" id="6138930at2759"/>